<dbReference type="InterPro" id="IPR027304">
    <property type="entry name" value="Trigger_fact/SurA_dom_sf"/>
</dbReference>
<keyword evidence="5 13" id="KW-1133">Transmembrane helix</keyword>
<evidence type="ECO:0000256" key="1">
    <source>
        <dbReference type="ARBA" id="ARBA00004382"/>
    </source>
</evidence>
<comment type="similarity">
    <text evidence="8">Belongs to the PpiD chaperone family.</text>
</comment>
<evidence type="ECO:0000256" key="3">
    <source>
        <dbReference type="ARBA" id="ARBA00022519"/>
    </source>
</evidence>
<evidence type="ECO:0000256" key="10">
    <source>
        <dbReference type="ARBA" id="ARBA00042775"/>
    </source>
</evidence>
<evidence type="ECO:0000256" key="6">
    <source>
        <dbReference type="ARBA" id="ARBA00023136"/>
    </source>
</evidence>
<evidence type="ECO:0000313" key="16">
    <source>
        <dbReference type="Proteomes" id="UP000019402"/>
    </source>
</evidence>
<keyword evidence="4 13" id="KW-0812">Transmembrane</keyword>
<dbReference type="RefSeq" id="WP_027472369.1">
    <property type="nucleotide sequence ID" value="NZ_BAMD01000082.1"/>
</dbReference>
<keyword evidence="3" id="KW-0997">Cell inner membrane</keyword>
<accession>W7YSC6</accession>
<dbReference type="Proteomes" id="UP000019402">
    <property type="component" value="Unassembled WGS sequence"/>
</dbReference>
<comment type="caution">
    <text evidence="15">The sequence shown here is derived from an EMBL/GenBank/DDBJ whole genome shotgun (WGS) entry which is preliminary data.</text>
</comment>
<feature type="compositionally biased region" description="Polar residues" evidence="12">
    <location>
        <begin position="656"/>
        <end position="679"/>
    </location>
</feature>
<evidence type="ECO:0000256" key="7">
    <source>
        <dbReference type="ARBA" id="ARBA00023186"/>
    </source>
</evidence>
<keyword evidence="11" id="KW-0413">Isomerase</keyword>
<proteinExistence type="inferred from homology"/>
<dbReference type="STRING" id="869213.GCA_000517085_02860"/>
<feature type="transmembrane region" description="Helical" evidence="13">
    <location>
        <begin position="12"/>
        <end position="32"/>
    </location>
</feature>
<dbReference type="GO" id="GO:0003755">
    <property type="term" value="F:peptidyl-prolyl cis-trans isomerase activity"/>
    <property type="evidence" value="ECO:0007669"/>
    <property type="project" value="UniProtKB-KW"/>
</dbReference>
<feature type="region of interest" description="Disordered" evidence="12">
    <location>
        <begin position="656"/>
        <end position="682"/>
    </location>
</feature>
<dbReference type="Gene3D" id="3.10.50.40">
    <property type="match status" value="1"/>
</dbReference>
<evidence type="ECO:0000256" key="5">
    <source>
        <dbReference type="ARBA" id="ARBA00022989"/>
    </source>
</evidence>
<evidence type="ECO:0000256" key="11">
    <source>
        <dbReference type="PROSITE-ProRule" id="PRU00278"/>
    </source>
</evidence>
<dbReference type="OrthoDB" id="9812372at2"/>
<keyword evidence="6 13" id="KW-0472">Membrane</keyword>
<dbReference type="SUPFAM" id="SSF109998">
    <property type="entry name" value="Triger factor/SurA peptide-binding domain-like"/>
    <property type="match status" value="1"/>
</dbReference>
<dbReference type="GO" id="GO:0005886">
    <property type="term" value="C:plasma membrane"/>
    <property type="evidence" value="ECO:0007669"/>
    <property type="project" value="UniProtKB-SubCell"/>
</dbReference>
<dbReference type="Pfam" id="PF13616">
    <property type="entry name" value="Rotamase_3"/>
    <property type="match status" value="1"/>
</dbReference>
<feature type="domain" description="PpiC" evidence="14">
    <location>
        <begin position="344"/>
        <end position="439"/>
    </location>
</feature>
<evidence type="ECO:0000313" key="15">
    <source>
        <dbReference type="EMBL" id="GAF05359.1"/>
    </source>
</evidence>
<sequence length="697" mass="77856">MATLERIRKKGGVLVAFMVGFALLAFILTDFFSGKGGGQQPSSIEVGNVNGTVINYDAYQNEITQAEDFRKLSSGQSSLDENMQFQIRQQVWEEMVMNIVMGEKYENVGINVTTDEVIDMATGKNPHPGIRQMFTDPQTGVFSQAAVLNFLRARKTDPNRNFYWQFLQKSLVNEKLNTKYTNLFQKGFYVTTSQINSEANAKLRNVDFDFVAVNYNTIPDTAVTVSSSDIKTYYNDNKDDFKQDAERTIQYVTFVVNPSEEDKQMAEKWINDIKPEFSKPETDATQFVTMNSDLPYEDRNLKIEDVRIAIKDFVEKAKEGDVYGPYFEDETYKLSRVVAIKQMPDSVKARHILIQEQDPAKGNAIADSLINLINKGADFASLARSNSKDTGSAINGGDLNWFKEGTMVQPFNDACFNAKKGDVVKVQTQFGIHIIEIQAVGKLTTKYNIATLARKVKYSSKTYQQVYSNANKFAATNNTAEKFKEGIKSENLTPRFATLKATDRNVSGLESSRRLIQWAFESDVDDMSPTIYEFGNQFVIAVVTEATEEGYQDIDDASVQSRIRSIVAKDKKAEIIMKKFKDNTASSQSLSSLAQKMNSKVQSASNVNFGSFQVPGAGVEPALIALASMSDVDKISIPIKGNLGVYVVKVTSESISDTPDTNTAKTQLESANSSKSYGLSRSIREKAEVKDQRLKYF</sequence>
<dbReference type="InterPro" id="IPR046357">
    <property type="entry name" value="PPIase_dom_sf"/>
</dbReference>
<dbReference type="eggNOG" id="COG0760">
    <property type="taxonomic scope" value="Bacteria"/>
</dbReference>
<evidence type="ECO:0000259" key="14">
    <source>
        <dbReference type="PROSITE" id="PS50198"/>
    </source>
</evidence>
<dbReference type="PANTHER" id="PTHR47529:SF1">
    <property type="entry name" value="PERIPLASMIC CHAPERONE PPID"/>
    <property type="match status" value="1"/>
</dbReference>
<keyword evidence="7" id="KW-0143">Chaperone</keyword>
<dbReference type="Pfam" id="PF13623">
    <property type="entry name" value="SurA_N_2"/>
    <property type="match status" value="1"/>
</dbReference>
<dbReference type="InterPro" id="IPR052029">
    <property type="entry name" value="PpiD_chaperone"/>
</dbReference>
<evidence type="ECO:0000256" key="13">
    <source>
        <dbReference type="SAM" id="Phobius"/>
    </source>
</evidence>
<dbReference type="PANTHER" id="PTHR47529">
    <property type="entry name" value="PEPTIDYL-PROLYL CIS-TRANS ISOMERASE D"/>
    <property type="match status" value="1"/>
</dbReference>
<protein>
    <recommendedName>
        <fullName evidence="9">Periplasmic chaperone PpiD</fullName>
    </recommendedName>
    <alternativeName>
        <fullName evidence="10">Periplasmic folding chaperone</fullName>
    </alternativeName>
</protein>
<comment type="subcellular location">
    <subcellularLocation>
        <location evidence="1">Cell inner membrane</location>
        <topology evidence="1">Single-pass type II membrane protein</topology>
        <orientation evidence="1">Periplasmic side</orientation>
    </subcellularLocation>
</comment>
<dbReference type="InterPro" id="IPR000297">
    <property type="entry name" value="PPIase_PpiC"/>
</dbReference>
<dbReference type="PROSITE" id="PS50198">
    <property type="entry name" value="PPIC_PPIASE_2"/>
    <property type="match status" value="1"/>
</dbReference>
<evidence type="ECO:0000256" key="9">
    <source>
        <dbReference type="ARBA" id="ARBA00040743"/>
    </source>
</evidence>
<dbReference type="AlphaFoldDB" id="W7YSC6"/>
<evidence type="ECO:0000256" key="4">
    <source>
        <dbReference type="ARBA" id="ARBA00022692"/>
    </source>
</evidence>
<keyword evidence="2" id="KW-1003">Cell membrane</keyword>
<evidence type="ECO:0000256" key="12">
    <source>
        <dbReference type="SAM" id="MobiDB-lite"/>
    </source>
</evidence>
<name>W7YSC6_9BACT</name>
<keyword evidence="16" id="KW-1185">Reference proteome</keyword>
<gene>
    <name evidence="15" type="ORF">JCM21142_104091</name>
</gene>
<evidence type="ECO:0000256" key="8">
    <source>
        <dbReference type="ARBA" id="ARBA00038408"/>
    </source>
</evidence>
<dbReference type="EMBL" id="BAMD01000082">
    <property type="protein sequence ID" value="GAF05359.1"/>
    <property type="molecule type" value="Genomic_DNA"/>
</dbReference>
<evidence type="ECO:0000256" key="2">
    <source>
        <dbReference type="ARBA" id="ARBA00022475"/>
    </source>
</evidence>
<keyword evidence="11" id="KW-0697">Rotamase</keyword>
<dbReference type="SUPFAM" id="SSF54534">
    <property type="entry name" value="FKBP-like"/>
    <property type="match status" value="1"/>
</dbReference>
<organism evidence="15 16">
    <name type="scientific">Saccharicrinis fermentans DSM 9555 = JCM 21142</name>
    <dbReference type="NCBI Taxonomy" id="869213"/>
    <lineage>
        <taxon>Bacteria</taxon>
        <taxon>Pseudomonadati</taxon>
        <taxon>Bacteroidota</taxon>
        <taxon>Bacteroidia</taxon>
        <taxon>Marinilabiliales</taxon>
        <taxon>Marinilabiliaceae</taxon>
        <taxon>Saccharicrinis</taxon>
    </lineage>
</organism>
<reference evidence="15 16" key="1">
    <citation type="journal article" date="2014" name="Genome Announc.">
        <title>Draft Genome Sequence of Cytophaga fermentans JCM 21142T, a Facultative Anaerobe Isolated from Marine Mud.</title>
        <authorList>
            <person name="Starns D."/>
            <person name="Oshima K."/>
            <person name="Suda W."/>
            <person name="Iino T."/>
            <person name="Yuki M."/>
            <person name="Inoue J."/>
            <person name="Kitamura K."/>
            <person name="Iida T."/>
            <person name="Darby A."/>
            <person name="Hattori M."/>
            <person name="Ohkuma M."/>
        </authorList>
    </citation>
    <scope>NUCLEOTIDE SEQUENCE [LARGE SCALE GENOMIC DNA]</scope>
    <source>
        <strain evidence="15 16">JCM 21142</strain>
    </source>
</reference>